<accession>A0A174DAA4</accession>
<gene>
    <name evidence="1" type="ORF">ERS852471_01177</name>
</gene>
<evidence type="ECO:0008006" key="3">
    <source>
        <dbReference type="Google" id="ProtNLM"/>
    </source>
</evidence>
<dbReference type="PROSITE" id="PS51257">
    <property type="entry name" value="PROKAR_LIPOPROTEIN"/>
    <property type="match status" value="1"/>
</dbReference>
<dbReference type="OrthoDB" id="2583024at2"/>
<evidence type="ECO:0000313" key="2">
    <source>
        <dbReference type="Proteomes" id="UP000095594"/>
    </source>
</evidence>
<protein>
    <recommendedName>
        <fullName evidence="3">Lipoprotein</fullName>
    </recommendedName>
</protein>
<dbReference type="AlphaFoldDB" id="A0A174DAA4"/>
<name>A0A174DAA4_9CLOT</name>
<dbReference type="Gene3D" id="2.40.50.870">
    <property type="entry name" value="Protein of unknown function (DUF3299)"/>
    <property type="match status" value="1"/>
</dbReference>
<sequence length="262" mass="30154">MKKLVFILFIIPMIMIGCVASGEKDNNEITEVKFKDMIDIKELEKLDGKKIKMVGFFAQSSPLDGSMAYLMNMPYQNCAYCLPNTNQLMNTMAVYPKKGKQIEFTDLPVEIIGTIKFENITDQMGYSYNYRIVDAEISLADVDSMSDDVKIYTDLVDRGFPDKISNIILLINNIQSIRVEGENLESVELIPDELVEEVYELFNGLDKDKYIDVLAIVDEVKILVDKVNNSLITKDYDSMDEYIDNEVEIFYKVYEWLMKPQV</sequence>
<organism evidence="1 2">
    <name type="scientific">Clostridium disporicum</name>
    <dbReference type="NCBI Taxonomy" id="84024"/>
    <lineage>
        <taxon>Bacteria</taxon>
        <taxon>Bacillati</taxon>
        <taxon>Bacillota</taxon>
        <taxon>Clostridia</taxon>
        <taxon>Eubacteriales</taxon>
        <taxon>Clostridiaceae</taxon>
        <taxon>Clostridium</taxon>
    </lineage>
</organism>
<dbReference type="Proteomes" id="UP000095594">
    <property type="component" value="Unassembled WGS sequence"/>
</dbReference>
<proteinExistence type="predicted"/>
<reference evidence="1 2" key="1">
    <citation type="submission" date="2015-09" db="EMBL/GenBank/DDBJ databases">
        <authorList>
            <consortium name="Pathogen Informatics"/>
        </authorList>
    </citation>
    <scope>NUCLEOTIDE SEQUENCE [LARGE SCALE GENOMIC DNA]</scope>
    <source>
        <strain evidence="1 2">2789STDY5834856</strain>
    </source>
</reference>
<evidence type="ECO:0000313" key="1">
    <source>
        <dbReference type="EMBL" id="CUO22561.1"/>
    </source>
</evidence>
<dbReference type="RefSeq" id="WP_055264691.1">
    <property type="nucleotide sequence ID" value="NZ_CABIXQ010000006.1"/>
</dbReference>
<dbReference type="EMBL" id="CYZX01000006">
    <property type="protein sequence ID" value="CUO22561.1"/>
    <property type="molecule type" value="Genomic_DNA"/>
</dbReference>